<sequence length="341" mass="37179">MPLEKATLHTLVQTTGLSLATVSRALSGSSRVLPATRERVLRAAQELGYVRDRAALHLKTGRTQVLAFIMDRPDASQPGFQALLLGLGESVQGSDYQLIVLPDDPQDPLASVRYVVERGMADGLVLAHTTPQDARVNWLQQRGFPFVTHGRTQPLATHGHVDFDNGRFAARAVEALASRQRRRLGLLLPMPGSAFRGHLDQGFRATCERPVLAGRGLTGQVIEAISLDDSPEALYQWARAHAADFDGLVVSREAPVLPLLGALADARLQVGRDIDLALKYSSPLPRYLRQPLLTCFEDLHLAGLTLGRSLIAHLIQPDQAVAQVLFEPPAIQFPPTLLNPH</sequence>
<keyword evidence="1" id="KW-0238">DNA-binding</keyword>
<keyword evidence="2" id="KW-1185">Reference proteome</keyword>
<evidence type="ECO:0000313" key="2">
    <source>
        <dbReference type="Proteomes" id="UP001364695"/>
    </source>
</evidence>
<evidence type="ECO:0000313" key="1">
    <source>
        <dbReference type="EMBL" id="MEJ7137632.1"/>
    </source>
</evidence>
<organism evidence="1 2">
    <name type="scientific">Amphibiibacter pelophylacis</name>
    <dbReference type="NCBI Taxonomy" id="1799477"/>
    <lineage>
        <taxon>Bacteria</taxon>
        <taxon>Pseudomonadati</taxon>
        <taxon>Pseudomonadota</taxon>
        <taxon>Betaproteobacteria</taxon>
        <taxon>Burkholderiales</taxon>
        <taxon>Sphaerotilaceae</taxon>
        <taxon>Amphibiibacter</taxon>
    </lineage>
</organism>
<name>A0ACC6P082_9BURK</name>
<gene>
    <name evidence="1" type="ORF">RV045_04190</name>
</gene>
<accession>A0ACC6P082</accession>
<dbReference type="EMBL" id="JAWDIE010000005">
    <property type="protein sequence ID" value="MEJ7137632.1"/>
    <property type="molecule type" value="Genomic_DNA"/>
</dbReference>
<dbReference type="Proteomes" id="UP001364695">
    <property type="component" value="Unassembled WGS sequence"/>
</dbReference>
<reference evidence="1" key="1">
    <citation type="submission" date="2023-10" db="EMBL/GenBank/DDBJ databases">
        <title>Amphibacter perezi, gen. nov., sp. nov. a novel taxa of the family Comamonadaceae, class Betaproteobacteria isolated from the skin microbiota of Pelophylax perezi from different populations.</title>
        <authorList>
            <person name="Costa S."/>
            <person name="Proenca D.N."/>
            <person name="Lopes I."/>
            <person name="Morais P.V."/>
        </authorList>
    </citation>
    <scope>NUCLEOTIDE SEQUENCE</scope>
    <source>
        <strain evidence="1">SL12-8</strain>
    </source>
</reference>
<proteinExistence type="predicted"/>
<protein>
    <submittedName>
        <fullName evidence="1">LacI family DNA-binding transcriptional regulator</fullName>
    </submittedName>
</protein>
<comment type="caution">
    <text evidence="1">The sequence shown here is derived from an EMBL/GenBank/DDBJ whole genome shotgun (WGS) entry which is preliminary data.</text>
</comment>